<reference evidence="5 6" key="1">
    <citation type="submission" date="2016-07" db="EMBL/GenBank/DDBJ databases">
        <title>Pervasive Adenine N6-methylation of Active Genes in Fungi.</title>
        <authorList>
            <consortium name="DOE Joint Genome Institute"/>
            <person name="Mondo S.J."/>
            <person name="Dannebaum R.O."/>
            <person name="Kuo R.C."/>
            <person name="Labutti K."/>
            <person name="Haridas S."/>
            <person name="Kuo A."/>
            <person name="Salamov A."/>
            <person name="Ahrendt S.R."/>
            <person name="Lipzen A."/>
            <person name="Sullivan W."/>
            <person name="Andreopoulos W.B."/>
            <person name="Clum A."/>
            <person name="Lindquist E."/>
            <person name="Daum C."/>
            <person name="Ramamoorthy G.K."/>
            <person name="Gryganskyi A."/>
            <person name="Culley D."/>
            <person name="Magnuson J.K."/>
            <person name="James T.Y."/>
            <person name="O'Malley M.A."/>
            <person name="Stajich J.E."/>
            <person name="Spatafora J.W."/>
            <person name="Visel A."/>
            <person name="Grigoriev I.V."/>
        </authorList>
    </citation>
    <scope>NUCLEOTIDE SEQUENCE [LARGE SCALE GENOMIC DNA]</scope>
    <source>
        <strain evidence="5 6">NRRL 1336</strain>
    </source>
</reference>
<feature type="compositionally biased region" description="Low complexity" evidence="3">
    <location>
        <begin position="33"/>
        <end position="48"/>
    </location>
</feature>
<feature type="compositionally biased region" description="Low complexity" evidence="3">
    <location>
        <begin position="638"/>
        <end position="648"/>
    </location>
</feature>
<dbReference type="EMBL" id="MCGE01000008">
    <property type="protein sequence ID" value="ORZ19042.1"/>
    <property type="molecule type" value="Genomic_DNA"/>
</dbReference>
<dbReference type="Pfam" id="PF00069">
    <property type="entry name" value="Pkinase"/>
    <property type="match status" value="1"/>
</dbReference>
<comment type="caution">
    <text evidence="5">The sequence shown here is derived from an EMBL/GenBank/DDBJ whole genome shotgun (WGS) entry which is preliminary data.</text>
</comment>
<feature type="domain" description="Protein kinase" evidence="4">
    <location>
        <begin position="86"/>
        <end position="346"/>
    </location>
</feature>
<gene>
    <name evidence="5" type="ORF">BCR42DRAFT_236535</name>
</gene>
<feature type="region of interest" description="Disordered" evidence="3">
    <location>
        <begin position="1"/>
        <end position="51"/>
    </location>
</feature>
<dbReference type="AlphaFoldDB" id="A0A1X2IMQ3"/>
<feature type="region of interest" description="Disordered" evidence="3">
    <location>
        <begin position="456"/>
        <end position="548"/>
    </location>
</feature>
<dbReference type="PANTHER" id="PTHR48014">
    <property type="entry name" value="SERINE/THREONINE-PROTEIN KINASE FRAY2"/>
    <property type="match status" value="1"/>
</dbReference>
<evidence type="ECO:0000313" key="5">
    <source>
        <dbReference type="EMBL" id="ORZ19042.1"/>
    </source>
</evidence>
<protein>
    <recommendedName>
        <fullName evidence="4">Protein kinase domain-containing protein</fullName>
    </recommendedName>
</protein>
<dbReference type="FunFam" id="1.10.510.10:FF:000947">
    <property type="entry name" value="serine/threonine-protein kinase OSR1"/>
    <property type="match status" value="1"/>
</dbReference>
<dbReference type="SMART" id="SM00220">
    <property type="entry name" value="S_TKc"/>
    <property type="match status" value="1"/>
</dbReference>
<evidence type="ECO:0000256" key="1">
    <source>
        <dbReference type="ARBA" id="ARBA00008874"/>
    </source>
</evidence>
<feature type="compositionally biased region" description="Polar residues" evidence="3">
    <location>
        <begin position="8"/>
        <end position="32"/>
    </location>
</feature>
<organism evidence="5 6">
    <name type="scientific">Absidia repens</name>
    <dbReference type="NCBI Taxonomy" id="90262"/>
    <lineage>
        <taxon>Eukaryota</taxon>
        <taxon>Fungi</taxon>
        <taxon>Fungi incertae sedis</taxon>
        <taxon>Mucoromycota</taxon>
        <taxon>Mucoromycotina</taxon>
        <taxon>Mucoromycetes</taxon>
        <taxon>Mucorales</taxon>
        <taxon>Cunninghamellaceae</taxon>
        <taxon>Absidia</taxon>
    </lineage>
</organism>
<keyword evidence="6" id="KW-1185">Reference proteome</keyword>
<dbReference type="GO" id="GO:0006611">
    <property type="term" value="P:protein export from nucleus"/>
    <property type="evidence" value="ECO:0007669"/>
    <property type="project" value="TreeGrafter"/>
</dbReference>
<dbReference type="InterPro" id="IPR047173">
    <property type="entry name" value="STRAD_A/B-like"/>
</dbReference>
<dbReference type="SUPFAM" id="SSF56112">
    <property type="entry name" value="Protein kinase-like (PK-like)"/>
    <property type="match status" value="1"/>
</dbReference>
<proteinExistence type="inferred from homology"/>
<keyword evidence="2" id="KW-0547">Nucleotide-binding</keyword>
<dbReference type="GO" id="GO:0043539">
    <property type="term" value="F:protein serine/threonine kinase activator activity"/>
    <property type="evidence" value="ECO:0007669"/>
    <property type="project" value="InterPro"/>
</dbReference>
<evidence type="ECO:0000259" key="4">
    <source>
        <dbReference type="PROSITE" id="PS50011"/>
    </source>
</evidence>
<feature type="binding site" evidence="2">
    <location>
        <position position="115"/>
    </location>
    <ligand>
        <name>ATP</name>
        <dbReference type="ChEBI" id="CHEBI:30616"/>
    </ligand>
</feature>
<dbReference type="Gene3D" id="1.10.510.10">
    <property type="entry name" value="Transferase(Phosphotransferase) domain 1"/>
    <property type="match status" value="1"/>
</dbReference>
<dbReference type="GO" id="GO:1902554">
    <property type="term" value="C:serine/threonine protein kinase complex"/>
    <property type="evidence" value="ECO:0007669"/>
    <property type="project" value="TreeGrafter"/>
</dbReference>
<feature type="compositionally biased region" description="Polar residues" evidence="3">
    <location>
        <begin position="502"/>
        <end position="547"/>
    </location>
</feature>
<keyword evidence="2" id="KW-0067">ATP-binding</keyword>
<feature type="region of interest" description="Disordered" evidence="3">
    <location>
        <begin position="631"/>
        <end position="797"/>
    </location>
</feature>
<name>A0A1X2IMQ3_9FUNG</name>
<feature type="compositionally biased region" description="Low complexity" evidence="3">
    <location>
        <begin position="679"/>
        <end position="689"/>
    </location>
</feature>
<feature type="compositionally biased region" description="Low complexity" evidence="3">
    <location>
        <begin position="736"/>
        <end position="759"/>
    </location>
</feature>
<dbReference type="PANTHER" id="PTHR48014:SF21">
    <property type="entry name" value="SERINE_THREONINE-PROTEIN KINASE FRAY2"/>
    <property type="match status" value="1"/>
</dbReference>
<dbReference type="GO" id="GO:0004672">
    <property type="term" value="F:protein kinase activity"/>
    <property type="evidence" value="ECO:0007669"/>
    <property type="project" value="InterPro"/>
</dbReference>
<comment type="similarity">
    <text evidence="1">Belongs to the protein kinase superfamily. STE Ser/Thr protein kinase family. STE20 subfamily.</text>
</comment>
<dbReference type="PROSITE" id="PS50011">
    <property type="entry name" value="PROTEIN_KINASE_DOM"/>
    <property type="match status" value="1"/>
</dbReference>
<feature type="compositionally biased region" description="Polar residues" evidence="3">
    <location>
        <begin position="708"/>
        <end position="726"/>
    </location>
</feature>
<evidence type="ECO:0000256" key="2">
    <source>
        <dbReference type="PROSITE-ProRule" id="PRU10141"/>
    </source>
</evidence>
<feature type="compositionally biased region" description="Low complexity" evidence="3">
    <location>
        <begin position="779"/>
        <end position="797"/>
    </location>
</feature>
<accession>A0A1X2IMQ3</accession>
<feature type="compositionally biased region" description="Acidic residues" evidence="3">
    <location>
        <begin position="385"/>
        <end position="405"/>
    </location>
</feature>
<dbReference type="GO" id="GO:0005524">
    <property type="term" value="F:ATP binding"/>
    <property type="evidence" value="ECO:0007669"/>
    <property type="project" value="UniProtKB-UniRule"/>
</dbReference>
<feature type="compositionally biased region" description="Basic residues" evidence="3">
    <location>
        <begin position="370"/>
        <end position="379"/>
    </location>
</feature>
<dbReference type="Gene3D" id="3.30.200.20">
    <property type="entry name" value="Phosphorylase Kinase, domain 1"/>
    <property type="match status" value="1"/>
</dbReference>
<dbReference type="OrthoDB" id="248923at2759"/>
<dbReference type="PROSITE" id="PS00107">
    <property type="entry name" value="PROTEIN_KINASE_ATP"/>
    <property type="match status" value="1"/>
</dbReference>
<sequence length="892" mass="97301">MTKDIEASSPTSDFGQQQQEPEILTTNNSRYASLSGQQRQRSSSGNGLELSNKMVTTTTDKNGNSNRGLRLTSTSNIQVTKSIDEYELKGVIGYGSSAAVYSALDTSQNIRVAIKMIDLDMFERNQIDELRRETALMALSKHENILPVYSSFVSGSKLYIVTPYLAGGSCLDIMKTAFPEGLDELSIATILKQALEGICYLHKNGHIHRDVKSGNLLVDEDGSVLLGDFGVSSSLMDGERGLRKTFVGTPCWMAPEVMEQAGYDYKADIWSFGITAIELATGQAPFAKLPPLKVLLMTLSNDPPTLMRETTKHKYSKIFKDMIDLCLCKDPSNRPTAEKLLLHPFFKQARKKDYLVKNILLGLPPLERRPRKGVHRRQRSFTTSDEWDFNDNDNDGENGDDDGDDNGNGNDYLKSVNDAGALYDYSNKNINNNTTNTSSKCLNTNDNKMGIIDTSPPTCHHDYVPPRDPVSLPKPKRHISFGHVIVRNPPQPSTSLSSSQPIYSATSGPSLTQDVTPSTNLSVDSDPTTDGSTKKATNIDNFSSTSMKYPIYGEDTDYQDGKVKNFGAAKSSSRVSNNDEAYPIYHLTKTESSESAGERRSRFEVHHGQDPIMVPLSATNNALFPPTSVSSHFHAHDSLSSTSSSSTSANEIPAKETSIKTSTPPTSSNQHACDSKDMTGSSSSSNSSSGTGGSCEPRKVGRFELTTKAATTTVNSIPDSSSSGRNSLEHHPSAMSLPSPTNSLPLHNSSNNSIHHSITMASSGSHQHHASDASNSSYSTTPPHSCSTATATATASKSTTSSAATALLQSHLKELIRNNDAQRHLIEDIFGTMQSQRSHQQKHLYSSSANEDDMTSMIESLEKQLCRIGNENSALRMENVQLRKELDLVRFV</sequence>
<dbReference type="Proteomes" id="UP000193560">
    <property type="component" value="Unassembled WGS sequence"/>
</dbReference>
<dbReference type="InterPro" id="IPR017441">
    <property type="entry name" value="Protein_kinase_ATP_BS"/>
</dbReference>
<dbReference type="STRING" id="90262.A0A1X2IMQ3"/>
<feature type="compositionally biased region" description="Low complexity" evidence="3">
    <location>
        <begin position="659"/>
        <end position="668"/>
    </location>
</feature>
<dbReference type="InterPro" id="IPR000719">
    <property type="entry name" value="Prot_kinase_dom"/>
</dbReference>
<dbReference type="InterPro" id="IPR011009">
    <property type="entry name" value="Kinase-like_dom_sf"/>
</dbReference>
<evidence type="ECO:0000313" key="6">
    <source>
        <dbReference type="Proteomes" id="UP000193560"/>
    </source>
</evidence>
<feature type="region of interest" description="Disordered" evidence="3">
    <location>
        <begin position="370"/>
        <end position="415"/>
    </location>
</feature>
<evidence type="ECO:0000256" key="3">
    <source>
        <dbReference type="SAM" id="MobiDB-lite"/>
    </source>
</evidence>